<dbReference type="Pfam" id="PF14783">
    <property type="entry name" value="BBS2_Mid"/>
    <property type="match status" value="1"/>
</dbReference>
<evidence type="ECO:0000313" key="2">
    <source>
        <dbReference type="EMBL" id="CAF5094528.1"/>
    </source>
</evidence>
<feature type="non-terminal residue" evidence="2">
    <location>
        <position position="1"/>
    </location>
</feature>
<dbReference type="InterPro" id="IPR029429">
    <property type="entry name" value="BBS2_Mid"/>
</dbReference>
<evidence type="ECO:0000313" key="3">
    <source>
        <dbReference type="Proteomes" id="UP000681720"/>
    </source>
</evidence>
<sequence>PLDGARFGYALANGTVGIYERSNRHWRIKSRNIAVVLQAFDVDGDGVDELVTGWSNGK</sequence>
<gene>
    <name evidence="2" type="ORF">GIL414_LOCUS62401</name>
</gene>
<dbReference type="Proteomes" id="UP000681720">
    <property type="component" value="Unassembled WGS sequence"/>
</dbReference>
<dbReference type="EMBL" id="CAJOBJ010251188">
    <property type="protein sequence ID" value="CAF5094528.1"/>
    <property type="molecule type" value="Genomic_DNA"/>
</dbReference>
<evidence type="ECO:0000259" key="1">
    <source>
        <dbReference type="Pfam" id="PF14783"/>
    </source>
</evidence>
<dbReference type="GO" id="GO:0016020">
    <property type="term" value="C:membrane"/>
    <property type="evidence" value="ECO:0007669"/>
    <property type="project" value="TreeGrafter"/>
</dbReference>
<accession>A0A8S3F240</accession>
<name>A0A8S3F240_9BILA</name>
<dbReference type="GO" id="GO:0036064">
    <property type="term" value="C:ciliary basal body"/>
    <property type="evidence" value="ECO:0007669"/>
    <property type="project" value="TreeGrafter"/>
</dbReference>
<organism evidence="2 3">
    <name type="scientific">Rotaria magnacalcarata</name>
    <dbReference type="NCBI Taxonomy" id="392030"/>
    <lineage>
        <taxon>Eukaryota</taxon>
        <taxon>Metazoa</taxon>
        <taxon>Spiralia</taxon>
        <taxon>Gnathifera</taxon>
        <taxon>Rotifera</taxon>
        <taxon>Eurotatoria</taxon>
        <taxon>Bdelloidea</taxon>
        <taxon>Philodinida</taxon>
        <taxon>Philodinidae</taxon>
        <taxon>Rotaria</taxon>
    </lineage>
</organism>
<dbReference type="AlphaFoldDB" id="A0A8S3F240"/>
<feature type="domain" description="Ciliary BBSome complex subunit 2 middle region" evidence="1">
    <location>
        <begin position="2"/>
        <end position="58"/>
    </location>
</feature>
<dbReference type="InterPro" id="IPR016616">
    <property type="entry name" value="Bardet-Biedl_syndrome_2_prot"/>
</dbReference>
<dbReference type="GO" id="GO:0034464">
    <property type="term" value="C:BBSome"/>
    <property type="evidence" value="ECO:0007669"/>
    <property type="project" value="InterPro"/>
</dbReference>
<reference evidence="2" key="1">
    <citation type="submission" date="2021-02" db="EMBL/GenBank/DDBJ databases">
        <authorList>
            <person name="Nowell W R."/>
        </authorList>
    </citation>
    <scope>NUCLEOTIDE SEQUENCE</scope>
</reference>
<comment type="caution">
    <text evidence="2">The sequence shown here is derived from an EMBL/GenBank/DDBJ whole genome shotgun (WGS) entry which is preliminary data.</text>
</comment>
<dbReference type="PANTHER" id="PTHR32465:SF0">
    <property type="entry name" value="BARDET-BIEDL SYNDROME 2 PROTEIN"/>
    <property type="match status" value="1"/>
</dbReference>
<dbReference type="GO" id="GO:1905515">
    <property type="term" value="P:non-motile cilium assembly"/>
    <property type="evidence" value="ECO:0007669"/>
    <property type="project" value="InterPro"/>
</dbReference>
<protein>
    <recommendedName>
        <fullName evidence="1">Ciliary BBSome complex subunit 2 middle region domain-containing protein</fullName>
    </recommendedName>
</protein>
<dbReference type="GO" id="GO:0031514">
    <property type="term" value="C:motile cilium"/>
    <property type="evidence" value="ECO:0007669"/>
    <property type="project" value="TreeGrafter"/>
</dbReference>
<dbReference type="GO" id="GO:0043005">
    <property type="term" value="C:neuron projection"/>
    <property type="evidence" value="ECO:0007669"/>
    <property type="project" value="TreeGrafter"/>
</dbReference>
<proteinExistence type="predicted"/>
<feature type="non-terminal residue" evidence="2">
    <location>
        <position position="58"/>
    </location>
</feature>
<dbReference type="PANTHER" id="PTHR32465">
    <property type="entry name" value="BARDET-BIEDL SYNDROME 2 PROTEIN"/>
    <property type="match status" value="1"/>
</dbReference>